<sequence>MKNMNNKNKFKLITVLLFVGITIYLIGEFLGFPEYLSVTKYSSLSSQRRPFNEIEEWQKQNNLDLKYINLTKFETTPDHWGGTCGGFANQIWAFAVMYVWGQQTDRYPGYFDKPAFSCDSFKNSPSEMEQTFPVAHRIFASFKPEEVEGDTKFLVNYSINEVVKTKEKYLRIHYPPQIHDLFKNVKDQIKDLYTFSYKIRTIVDEYIEEIFG</sequence>
<reference evidence="3" key="1">
    <citation type="submission" date="2022-11" db="UniProtKB">
        <authorList>
            <consortium name="WormBaseParasite"/>
        </authorList>
    </citation>
    <scope>IDENTIFICATION</scope>
</reference>
<evidence type="ECO:0000313" key="3">
    <source>
        <dbReference type="WBParaSite" id="scaffold1238_cov290.g2735"/>
    </source>
</evidence>
<keyword evidence="1" id="KW-0812">Transmembrane</keyword>
<proteinExistence type="predicted"/>
<evidence type="ECO:0000256" key="1">
    <source>
        <dbReference type="SAM" id="Phobius"/>
    </source>
</evidence>
<dbReference type="Proteomes" id="UP000887561">
    <property type="component" value="Unplaced"/>
</dbReference>
<keyword evidence="1" id="KW-0472">Membrane</keyword>
<feature type="transmembrane region" description="Helical" evidence="1">
    <location>
        <begin position="12"/>
        <end position="32"/>
    </location>
</feature>
<dbReference type="WBParaSite" id="scaffold1238_cov290.g2735">
    <property type="protein sequence ID" value="scaffold1238_cov290.g2735"/>
    <property type="gene ID" value="scaffold1238_cov290.g2735"/>
</dbReference>
<organism evidence="2 3">
    <name type="scientific">Meloidogyne javanica</name>
    <name type="common">Root-knot nematode worm</name>
    <dbReference type="NCBI Taxonomy" id="6303"/>
    <lineage>
        <taxon>Eukaryota</taxon>
        <taxon>Metazoa</taxon>
        <taxon>Ecdysozoa</taxon>
        <taxon>Nematoda</taxon>
        <taxon>Chromadorea</taxon>
        <taxon>Rhabditida</taxon>
        <taxon>Tylenchina</taxon>
        <taxon>Tylenchomorpha</taxon>
        <taxon>Tylenchoidea</taxon>
        <taxon>Meloidogynidae</taxon>
        <taxon>Meloidogyninae</taxon>
        <taxon>Meloidogyne</taxon>
        <taxon>Meloidogyne incognita group</taxon>
    </lineage>
</organism>
<name>A0A915LHU4_MELJA</name>
<protein>
    <submittedName>
        <fullName evidence="3">Uncharacterized protein</fullName>
    </submittedName>
</protein>
<evidence type="ECO:0000313" key="2">
    <source>
        <dbReference type="Proteomes" id="UP000887561"/>
    </source>
</evidence>
<keyword evidence="2" id="KW-1185">Reference proteome</keyword>
<keyword evidence="1" id="KW-1133">Transmembrane helix</keyword>
<accession>A0A915LHU4</accession>
<dbReference type="AlphaFoldDB" id="A0A915LHU4"/>